<dbReference type="PANTHER" id="PTHR43708">
    <property type="entry name" value="CONSERVED EXPRESSED OXIDOREDUCTASE (EUROFUNG)"/>
    <property type="match status" value="1"/>
</dbReference>
<dbReference type="AlphaFoldDB" id="A0A894JPD1"/>
<dbReference type="SUPFAM" id="SSF55347">
    <property type="entry name" value="Glyceraldehyde-3-phosphate dehydrogenase-like, C-terminal domain"/>
    <property type="match status" value="1"/>
</dbReference>
<dbReference type="InterPro" id="IPR036291">
    <property type="entry name" value="NAD(P)-bd_dom_sf"/>
</dbReference>
<reference evidence="3" key="1">
    <citation type="submission" date="2020-03" db="EMBL/GenBank/DDBJ databases">
        <title>Three new polyketides from vasR2 gene over-expressed mutant strain of Verrucosispora sp. NS0172.</title>
        <authorList>
            <person name="Dai L."/>
            <person name="Li W."/>
            <person name="Wang H."/>
            <person name="Lu C."/>
        </authorList>
    </citation>
    <scope>NUCLEOTIDE SEQUENCE</scope>
    <source>
        <strain evidence="3">NS0172</strain>
    </source>
</reference>
<protein>
    <submittedName>
        <fullName evidence="3">Oxidoreductase</fullName>
    </submittedName>
</protein>
<dbReference type="Pfam" id="PF22725">
    <property type="entry name" value="GFO_IDH_MocA_C3"/>
    <property type="match status" value="1"/>
</dbReference>
<accession>A0A894JPD1</accession>
<dbReference type="EMBL" id="MT227162">
    <property type="protein sequence ID" value="QRV62338.1"/>
    <property type="molecule type" value="Genomic_DNA"/>
</dbReference>
<dbReference type="InterPro" id="IPR000683">
    <property type="entry name" value="Gfo/Idh/MocA-like_OxRdtase_N"/>
</dbReference>
<dbReference type="Pfam" id="PF01408">
    <property type="entry name" value="GFO_IDH_MocA"/>
    <property type="match status" value="1"/>
</dbReference>
<dbReference type="GO" id="GO:0000166">
    <property type="term" value="F:nucleotide binding"/>
    <property type="evidence" value="ECO:0007669"/>
    <property type="project" value="InterPro"/>
</dbReference>
<dbReference type="SUPFAM" id="SSF51735">
    <property type="entry name" value="NAD(P)-binding Rossmann-fold domains"/>
    <property type="match status" value="1"/>
</dbReference>
<evidence type="ECO:0000259" key="2">
    <source>
        <dbReference type="Pfam" id="PF22725"/>
    </source>
</evidence>
<feature type="domain" description="Gfo/Idh/MocA-like oxidoreductase N-terminal" evidence="1">
    <location>
        <begin position="1"/>
        <end position="111"/>
    </location>
</feature>
<organism evidence="3">
    <name type="scientific">Verrucosispora sp</name>
    <dbReference type="NCBI Taxonomy" id="1871626"/>
    <lineage>
        <taxon>Bacteria</taxon>
        <taxon>Bacillati</taxon>
        <taxon>Actinomycetota</taxon>
        <taxon>Actinomycetes</taxon>
        <taxon>Micromonosporales</taxon>
        <taxon>Micromonosporaceae</taxon>
        <taxon>Micromonospora</taxon>
    </lineage>
</organism>
<feature type="domain" description="GFO/IDH/MocA-like oxidoreductase" evidence="2">
    <location>
        <begin position="131"/>
        <end position="268"/>
    </location>
</feature>
<proteinExistence type="predicted"/>
<dbReference type="Gene3D" id="3.30.360.10">
    <property type="entry name" value="Dihydrodipicolinate Reductase, domain 2"/>
    <property type="match status" value="1"/>
</dbReference>
<dbReference type="Gene3D" id="3.40.50.720">
    <property type="entry name" value="NAD(P)-binding Rossmann-like Domain"/>
    <property type="match status" value="1"/>
</dbReference>
<dbReference type="InterPro" id="IPR051317">
    <property type="entry name" value="Gfo/Idh/MocA_oxidoreduct"/>
</dbReference>
<dbReference type="PANTHER" id="PTHR43708:SF8">
    <property type="entry name" value="OXIDOREDUCTASE"/>
    <property type="match status" value="1"/>
</dbReference>
<name>A0A894JPD1_9ACTN</name>
<sequence>MIGLGWAGSAIWLPRLRRHPAFDLVAAVDPAPRPEAAAAAASAGVPVLATVEELNRERVDFAVVAVPNHLHSEVATRLLRRDVSVFVEKPVCLSAAEADRLTEAESNGQGVLVAGSAARCRADVRRLYELAGTVGPIRHIDLAWVRARGVPDGGGWFTQRRLAGGGALMDLGWHLLDIVGPILGEVEFEQAVATTSDDFVHASDAAAAWRHHEDAPPSADAAPIDVEDTVRSFLVTPAGTAVSLRASWASHEPCDVTSIRVEGSAGTVHLRCTFGFSPNRLPSPVLTLLRDGEVVVAEVPPEPVGAEYDRQLDELPALLAEPATRGRSVTEAHRTIALISRLYESARTRRTATPARRG</sequence>
<evidence type="ECO:0000259" key="1">
    <source>
        <dbReference type="Pfam" id="PF01408"/>
    </source>
</evidence>
<evidence type="ECO:0000313" key="3">
    <source>
        <dbReference type="EMBL" id="QRV62338.1"/>
    </source>
</evidence>
<gene>
    <name evidence="3" type="primary">vasL</name>
</gene>
<dbReference type="InterPro" id="IPR055170">
    <property type="entry name" value="GFO_IDH_MocA-like_dom"/>
</dbReference>